<organism evidence="1 2">
    <name type="scientific">Caldibacillus debilis</name>
    <dbReference type="NCBI Taxonomy" id="301148"/>
    <lineage>
        <taxon>Bacteria</taxon>
        <taxon>Bacillati</taxon>
        <taxon>Bacillota</taxon>
        <taxon>Bacilli</taxon>
        <taxon>Bacillales</taxon>
        <taxon>Bacillaceae</taxon>
        <taxon>Caldibacillus</taxon>
    </lineage>
</organism>
<sequence>MASFSRRCPGPVFRRSHDVLFDRLVQVKWKKRPKDYHYGLQKSSCRLRGFFLCMDCYKIRLRML</sequence>
<reference evidence="1 2" key="1">
    <citation type="submission" date="2016-01" db="EMBL/GenBank/DDBJ databases">
        <title>Draft Genome Sequences of Seven Thermophilic Sporeformers Isolated from Foods.</title>
        <authorList>
            <person name="Berendsen E.M."/>
            <person name="Wells-Bennik M.H."/>
            <person name="Krawcyk A.O."/>
            <person name="De Jong A."/>
            <person name="Holsappel S."/>
            <person name="Eijlander R.T."/>
            <person name="Kuipers O.P."/>
        </authorList>
    </citation>
    <scope>NUCLEOTIDE SEQUENCE [LARGE SCALE GENOMIC DNA]</scope>
    <source>
        <strain evidence="1 2">B4135</strain>
    </source>
</reference>
<evidence type="ECO:0000313" key="2">
    <source>
        <dbReference type="Proteomes" id="UP000075683"/>
    </source>
</evidence>
<evidence type="ECO:0000313" key="1">
    <source>
        <dbReference type="EMBL" id="KYD19962.1"/>
    </source>
</evidence>
<accession>A0A150M6W5</accession>
<dbReference type="Proteomes" id="UP000075683">
    <property type="component" value="Unassembled WGS sequence"/>
</dbReference>
<gene>
    <name evidence="1" type="ORF">B4135_0861</name>
</gene>
<name>A0A150M6W5_9BACI</name>
<comment type="caution">
    <text evidence="1">The sequence shown here is derived from an EMBL/GenBank/DDBJ whole genome shotgun (WGS) entry which is preliminary data.</text>
</comment>
<dbReference type="EMBL" id="LQYT01000037">
    <property type="protein sequence ID" value="KYD19962.1"/>
    <property type="molecule type" value="Genomic_DNA"/>
</dbReference>
<protein>
    <submittedName>
        <fullName evidence="1">Uncharacterized protein</fullName>
    </submittedName>
</protein>
<dbReference type="STRING" id="301148.B4135_0861"/>
<dbReference type="AlphaFoldDB" id="A0A150M6W5"/>
<proteinExistence type="predicted"/>